<dbReference type="AlphaFoldDB" id="A0A916XED7"/>
<proteinExistence type="predicted"/>
<evidence type="ECO:0000313" key="1">
    <source>
        <dbReference type="EMBL" id="GGC65689.1"/>
    </source>
</evidence>
<dbReference type="SUPFAM" id="SSF51445">
    <property type="entry name" value="(Trans)glycosidases"/>
    <property type="match status" value="1"/>
</dbReference>
<sequence>MAVLGAASTALATRTFELISRRLGPFFPEPPFDGKWLENQIPMDPNNFYQENSAVSGADFSLFTKSEYNPVEVWGQLYKRYTNHYLFPKDQQVLLKQIRLGDGKGSFEGMPFFIVGTKHDGSELLIYQFKGQGYNTEIVFDLPVPLALKKISFTASEQCKPTYIKLFGDHQPVKTKFPKLVRYPFGNQTGVNGFSWSWSFNKSLHKADAFSERSYQVLKGLGSCRIYLDAKELVQERGKYRFKHNWRGFDLDGLFSRFKADGIFANICLQGSPPYVVNTWPEDKRKDSYTRPYSTDKDDVSSYLELGKIAFQFAARYGRNKHIDLALIEADDSQPWYESKSEKLVGLDLIQLMEIGNELDKWWEGEDANLLGRQFAYLQSAVYDGHKGKLGKNVGIKTADPTMQVTNAGLASTSPDFLMSFVEECARIRGHHADGTVDIPLDGYYSFHCYASNGAGQHSEKESRGMCIEQSEVPAQLKKFHEVNALHLGNKKLVVGESGYDISKNSPLRAEPPKESELTPYVWQGVLILRTALFYAKHGLFRNFFFTWTDDGAIDGWQFSSSGITSEGPDRQLVLRPSAMYLIQTNSFLKDYVWIAQLSVNPLVDKWQHKDAVVYSLYYGTERNQKVTYALKIPSTKVTRYTLNEDGETPTASQLVVTGGKIDVEVSEKPVFIALS</sequence>
<dbReference type="Gene3D" id="3.20.20.80">
    <property type="entry name" value="Glycosidases"/>
    <property type="match status" value="1"/>
</dbReference>
<comment type="caution">
    <text evidence="1">The sequence shown here is derived from an EMBL/GenBank/DDBJ whole genome shotgun (WGS) entry which is preliminary data.</text>
</comment>
<dbReference type="InterPro" id="IPR017853">
    <property type="entry name" value="GH"/>
</dbReference>
<keyword evidence="2" id="KW-1185">Reference proteome</keyword>
<organism evidence="1 2">
    <name type="scientific">Pedobacter quisquiliarum</name>
    <dbReference type="NCBI Taxonomy" id="1834438"/>
    <lineage>
        <taxon>Bacteria</taxon>
        <taxon>Pseudomonadati</taxon>
        <taxon>Bacteroidota</taxon>
        <taxon>Sphingobacteriia</taxon>
        <taxon>Sphingobacteriales</taxon>
        <taxon>Sphingobacteriaceae</taxon>
        <taxon>Pedobacter</taxon>
    </lineage>
</organism>
<name>A0A916XED7_9SPHI</name>
<gene>
    <name evidence="1" type="ORF">GCM10011387_19110</name>
</gene>
<reference evidence="1" key="1">
    <citation type="journal article" date="2014" name="Int. J. Syst. Evol. Microbiol.">
        <title>Complete genome sequence of Corynebacterium casei LMG S-19264T (=DSM 44701T), isolated from a smear-ripened cheese.</title>
        <authorList>
            <consortium name="US DOE Joint Genome Institute (JGI-PGF)"/>
            <person name="Walter F."/>
            <person name="Albersmeier A."/>
            <person name="Kalinowski J."/>
            <person name="Ruckert C."/>
        </authorList>
    </citation>
    <scope>NUCLEOTIDE SEQUENCE</scope>
    <source>
        <strain evidence="1">CGMCC 1.15343</strain>
    </source>
</reference>
<dbReference type="EMBL" id="BMIL01000006">
    <property type="protein sequence ID" value="GGC65689.1"/>
    <property type="molecule type" value="Genomic_DNA"/>
</dbReference>
<dbReference type="Proteomes" id="UP000651668">
    <property type="component" value="Unassembled WGS sequence"/>
</dbReference>
<reference evidence="1" key="2">
    <citation type="submission" date="2020-09" db="EMBL/GenBank/DDBJ databases">
        <authorList>
            <person name="Sun Q."/>
            <person name="Zhou Y."/>
        </authorList>
    </citation>
    <scope>NUCLEOTIDE SEQUENCE</scope>
    <source>
        <strain evidence="1">CGMCC 1.15343</strain>
    </source>
</reference>
<evidence type="ECO:0000313" key="2">
    <source>
        <dbReference type="Proteomes" id="UP000651668"/>
    </source>
</evidence>
<protein>
    <submittedName>
        <fullName evidence="1">Uncharacterized protein</fullName>
    </submittedName>
</protein>
<accession>A0A916XED7</accession>